<dbReference type="EMBL" id="JAXCGZ010002828">
    <property type="protein sequence ID" value="KAK7083552.1"/>
    <property type="molecule type" value="Genomic_DNA"/>
</dbReference>
<gene>
    <name evidence="1" type="ORF">SK128_024391</name>
</gene>
<dbReference type="AlphaFoldDB" id="A0AAN8XHK1"/>
<name>A0AAN8XHK1_HALRR</name>
<accession>A0AAN8XHK1</accession>
<reference evidence="1 2" key="1">
    <citation type="submission" date="2023-11" db="EMBL/GenBank/DDBJ databases">
        <title>Halocaridina rubra genome assembly.</title>
        <authorList>
            <person name="Smith C."/>
        </authorList>
    </citation>
    <scope>NUCLEOTIDE SEQUENCE [LARGE SCALE GENOMIC DNA]</scope>
    <source>
        <strain evidence="1">EP-1</strain>
        <tissue evidence="1">Whole</tissue>
    </source>
</reference>
<protein>
    <submittedName>
        <fullName evidence="1">Uncharacterized protein</fullName>
    </submittedName>
</protein>
<evidence type="ECO:0000313" key="2">
    <source>
        <dbReference type="Proteomes" id="UP001381693"/>
    </source>
</evidence>
<keyword evidence="2" id="KW-1185">Reference proteome</keyword>
<proteinExistence type="predicted"/>
<comment type="caution">
    <text evidence="1">The sequence shown here is derived from an EMBL/GenBank/DDBJ whole genome shotgun (WGS) entry which is preliminary data.</text>
</comment>
<feature type="non-terminal residue" evidence="1">
    <location>
        <position position="57"/>
    </location>
</feature>
<dbReference type="Proteomes" id="UP001381693">
    <property type="component" value="Unassembled WGS sequence"/>
</dbReference>
<organism evidence="1 2">
    <name type="scientific">Halocaridina rubra</name>
    <name type="common">Hawaiian red shrimp</name>
    <dbReference type="NCBI Taxonomy" id="373956"/>
    <lineage>
        <taxon>Eukaryota</taxon>
        <taxon>Metazoa</taxon>
        <taxon>Ecdysozoa</taxon>
        <taxon>Arthropoda</taxon>
        <taxon>Crustacea</taxon>
        <taxon>Multicrustacea</taxon>
        <taxon>Malacostraca</taxon>
        <taxon>Eumalacostraca</taxon>
        <taxon>Eucarida</taxon>
        <taxon>Decapoda</taxon>
        <taxon>Pleocyemata</taxon>
        <taxon>Caridea</taxon>
        <taxon>Atyoidea</taxon>
        <taxon>Atyidae</taxon>
        <taxon>Halocaridina</taxon>
    </lineage>
</organism>
<sequence>MVPKYSHLNLNSRQNGQCLQNLLDESFGRGFGVADDDDDNDDDLSFLTALSEVLSHD</sequence>
<evidence type="ECO:0000313" key="1">
    <source>
        <dbReference type="EMBL" id="KAK7083552.1"/>
    </source>
</evidence>